<keyword evidence="16" id="KW-0175">Coiled coil</keyword>
<dbReference type="InterPro" id="IPR003856">
    <property type="entry name" value="LPS_length_determ_N"/>
</dbReference>
<evidence type="ECO:0000259" key="19">
    <source>
        <dbReference type="Pfam" id="PF13614"/>
    </source>
</evidence>
<dbReference type="PANTHER" id="PTHR32309">
    <property type="entry name" value="TYROSINE-PROTEIN KINASE"/>
    <property type="match status" value="1"/>
</dbReference>
<evidence type="ECO:0000256" key="9">
    <source>
        <dbReference type="ARBA" id="ARBA00022741"/>
    </source>
</evidence>
<dbReference type="InterPro" id="IPR050445">
    <property type="entry name" value="Bact_polysacc_biosynth/exp"/>
</dbReference>
<evidence type="ECO:0000256" key="11">
    <source>
        <dbReference type="ARBA" id="ARBA00022840"/>
    </source>
</evidence>
<feature type="domain" description="Polysaccharide chain length determinant N-terminal" evidence="18">
    <location>
        <begin position="10"/>
        <end position="107"/>
    </location>
</feature>
<evidence type="ECO:0000256" key="10">
    <source>
        <dbReference type="ARBA" id="ARBA00022777"/>
    </source>
</evidence>
<keyword evidence="8 17" id="KW-0812">Transmembrane</keyword>
<dbReference type="InterPro" id="IPR005702">
    <property type="entry name" value="Wzc-like_C"/>
</dbReference>
<feature type="coiled-coil region" evidence="16">
    <location>
        <begin position="393"/>
        <end position="438"/>
    </location>
</feature>
<dbReference type="InterPro" id="IPR025669">
    <property type="entry name" value="AAA_dom"/>
</dbReference>
<comment type="similarity">
    <text evidence="3">Belongs to the etk/wzc family.</text>
</comment>
<dbReference type="CDD" id="cd05387">
    <property type="entry name" value="BY-kinase"/>
    <property type="match status" value="1"/>
</dbReference>
<dbReference type="RefSeq" id="WP_380737634.1">
    <property type="nucleotide sequence ID" value="NZ_JBHTJP010000032.1"/>
</dbReference>
<evidence type="ECO:0000256" key="4">
    <source>
        <dbReference type="ARBA" id="ARBA00011903"/>
    </source>
</evidence>
<keyword evidence="12 17" id="KW-1133">Transmembrane helix</keyword>
<keyword evidence="11" id="KW-0067">ATP-binding</keyword>
<dbReference type="Pfam" id="PF13807">
    <property type="entry name" value="GNVR"/>
    <property type="match status" value="1"/>
</dbReference>
<gene>
    <name evidence="21" type="ORF">ACFQ1G_06155</name>
</gene>
<keyword evidence="9" id="KW-0547">Nucleotide-binding</keyword>
<keyword evidence="7" id="KW-0808">Transferase</keyword>
<dbReference type="PANTHER" id="PTHR32309:SF13">
    <property type="entry name" value="FERRIC ENTEROBACTIN TRANSPORT PROTEIN FEPE"/>
    <property type="match status" value="1"/>
</dbReference>
<dbReference type="Pfam" id="PF13614">
    <property type="entry name" value="AAA_31"/>
    <property type="match status" value="1"/>
</dbReference>
<keyword evidence="10" id="KW-0418">Kinase</keyword>
<proteinExistence type="inferred from homology"/>
<evidence type="ECO:0000256" key="8">
    <source>
        <dbReference type="ARBA" id="ARBA00022692"/>
    </source>
</evidence>
<keyword evidence="13 17" id="KW-0472">Membrane</keyword>
<evidence type="ECO:0000256" key="13">
    <source>
        <dbReference type="ARBA" id="ARBA00023136"/>
    </source>
</evidence>
<keyword evidence="5" id="KW-1003">Cell membrane</keyword>
<feature type="domain" description="AAA" evidence="19">
    <location>
        <begin position="592"/>
        <end position="715"/>
    </location>
</feature>
<evidence type="ECO:0000256" key="12">
    <source>
        <dbReference type="ARBA" id="ARBA00022989"/>
    </source>
</evidence>
<keyword evidence="22" id="KW-1185">Reference proteome</keyword>
<feature type="domain" description="Tyrosine-protein kinase G-rich" evidence="20">
    <location>
        <begin position="448"/>
        <end position="521"/>
    </location>
</feature>
<evidence type="ECO:0000259" key="18">
    <source>
        <dbReference type="Pfam" id="PF02706"/>
    </source>
</evidence>
<dbReference type="Proteomes" id="UP001597100">
    <property type="component" value="Unassembled WGS sequence"/>
</dbReference>
<comment type="catalytic activity">
    <reaction evidence="15">
        <text>L-tyrosyl-[protein] + ATP = O-phospho-L-tyrosyl-[protein] + ADP + H(+)</text>
        <dbReference type="Rhea" id="RHEA:10596"/>
        <dbReference type="Rhea" id="RHEA-COMP:10136"/>
        <dbReference type="Rhea" id="RHEA-COMP:20101"/>
        <dbReference type="ChEBI" id="CHEBI:15378"/>
        <dbReference type="ChEBI" id="CHEBI:30616"/>
        <dbReference type="ChEBI" id="CHEBI:46858"/>
        <dbReference type="ChEBI" id="CHEBI:61978"/>
        <dbReference type="ChEBI" id="CHEBI:456216"/>
        <dbReference type="EC" id="2.7.10.2"/>
    </reaction>
</comment>
<dbReference type="EC" id="2.7.10.2" evidence="4"/>
<name>A0ABW3IFP2_9FLAO</name>
<comment type="subcellular location">
    <subcellularLocation>
        <location evidence="1">Cell inner membrane</location>
        <topology evidence="1">Multi-pass membrane protein</topology>
    </subcellularLocation>
</comment>
<evidence type="ECO:0000256" key="7">
    <source>
        <dbReference type="ARBA" id="ARBA00022679"/>
    </source>
</evidence>
<feature type="transmembrane region" description="Helical" evidence="17">
    <location>
        <begin position="25"/>
        <end position="45"/>
    </location>
</feature>
<dbReference type="Pfam" id="PF02706">
    <property type="entry name" value="Wzz"/>
    <property type="match status" value="1"/>
</dbReference>
<dbReference type="SUPFAM" id="SSF52540">
    <property type="entry name" value="P-loop containing nucleoside triphosphate hydrolases"/>
    <property type="match status" value="1"/>
</dbReference>
<evidence type="ECO:0000259" key="20">
    <source>
        <dbReference type="Pfam" id="PF13807"/>
    </source>
</evidence>
<protein>
    <recommendedName>
        <fullName evidence="4">non-specific protein-tyrosine kinase</fullName>
        <ecNumber evidence="4">2.7.10.2</ecNumber>
    </recommendedName>
</protein>
<sequence>MAHPNQHQEEEIDLREELQNYLRRWPLFVAGVLVCLAGAFLYLRYATPTYNTLTTIIIKEEEKGGLSSELSAFADMGMLGGMGSGSIENELGILKSKRLMTNVVKELQLNVRYFQEGMVRTTELYDERPFNIQVLAFDRERFEKIEEPEALYFDIISDSTFVVSMKDSDFRKKMNFGEAFSLPYAEISVTPNFNSLSEISESREKGKISVQFNSIDAVAAGYRQKLQVNLTDKNSSLIELSLEDPVKDKAQHLLDQLVRQYNSEAIEDKNLVSMNTANFIEDRLEIITRELDSVETGKEAFKKENKLTDIEAESELFIENASDFRNRQLEVETQLELANTMIDYLKSDEGNGLLPSNLGFKEEGVVSIIQSYNQLVLERDRILAGSTERNPVIVNLNNQINQIRANVLQSLNNLRTSLRIAQKDLDAQEAKIDAQIAKVPSKEKQFRNIERQQNIKEALYLYLLQKREETSLSLAVTAPKAKIVDAAYSSNTPVSPKPQIILLAAFILGLLIPFLFIYLKQLLNNKLQERGDIEDITREIPIVGEIPSIGKNDSEMVLQNDRSVLGESFRILHTNLQYLLANYTEKPSGNSICVTSSVKGEGKTFVSYNFALTLANTGKKVVIVGADLRNPQLQRYETDARQYRGVSDYLVNNDLKLEELITGSEFHPNLDILASGTIPPNPSELWRSKKTPQLFAELESLYDYVIVDTAPSLLVTDTFLINHYADLTLYVSRAGYTEKKLINFAVDSRNEGKLKNLSFVLNDVKAANFGYGNKYGYAYGEETTGFWDKVKNKVAFW</sequence>
<accession>A0ABW3IFP2</accession>
<evidence type="ECO:0000313" key="22">
    <source>
        <dbReference type="Proteomes" id="UP001597100"/>
    </source>
</evidence>
<comment type="caution">
    <text evidence="21">The sequence shown here is derived from an EMBL/GenBank/DDBJ whole genome shotgun (WGS) entry which is preliminary data.</text>
</comment>
<comment type="similarity">
    <text evidence="2">Belongs to the CpsD/CapB family.</text>
</comment>
<organism evidence="21 22">
    <name type="scientific">Salinimicrobium gaetbulicola</name>
    <dbReference type="NCBI Taxonomy" id="999702"/>
    <lineage>
        <taxon>Bacteria</taxon>
        <taxon>Pseudomonadati</taxon>
        <taxon>Bacteroidota</taxon>
        <taxon>Flavobacteriia</taxon>
        <taxon>Flavobacteriales</taxon>
        <taxon>Flavobacteriaceae</taxon>
        <taxon>Salinimicrobium</taxon>
    </lineage>
</organism>
<evidence type="ECO:0000256" key="6">
    <source>
        <dbReference type="ARBA" id="ARBA00022519"/>
    </source>
</evidence>
<evidence type="ECO:0000256" key="14">
    <source>
        <dbReference type="ARBA" id="ARBA00023137"/>
    </source>
</evidence>
<evidence type="ECO:0000256" key="15">
    <source>
        <dbReference type="ARBA" id="ARBA00051245"/>
    </source>
</evidence>
<dbReference type="InterPro" id="IPR027417">
    <property type="entry name" value="P-loop_NTPase"/>
</dbReference>
<keyword evidence="6" id="KW-0997">Cell inner membrane</keyword>
<dbReference type="EMBL" id="JBHTJP010000032">
    <property type="protein sequence ID" value="MFD0976368.1"/>
    <property type="molecule type" value="Genomic_DNA"/>
</dbReference>
<evidence type="ECO:0000256" key="1">
    <source>
        <dbReference type="ARBA" id="ARBA00004429"/>
    </source>
</evidence>
<evidence type="ECO:0000256" key="3">
    <source>
        <dbReference type="ARBA" id="ARBA00008883"/>
    </source>
</evidence>
<dbReference type="NCBIfam" id="TIGR01007">
    <property type="entry name" value="eps_fam"/>
    <property type="match status" value="1"/>
</dbReference>
<evidence type="ECO:0000256" key="5">
    <source>
        <dbReference type="ARBA" id="ARBA00022475"/>
    </source>
</evidence>
<evidence type="ECO:0000256" key="17">
    <source>
        <dbReference type="SAM" id="Phobius"/>
    </source>
</evidence>
<dbReference type="InterPro" id="IPR032807">
    <property type="entry name" value="GNVR"/>
</dbReference>
<evidence type="ECO:0000256" key="2">
    <source>
        <dbReference type="ARBA" id="ARBA00007316"/>
    </source>
</evidence>
<evidence type="ECO:0000313" key="21">
    <source>
        <dbReference type="EMBL" id="MFD0976368.1"/>
    </source>
</evidence>
<keyword evidence="14" id="KW-0829">Tyrosine-protein kinase</keyword>
<evidence type="ECO:0000256" key="16">
    <source>
        <dbReference type="SAM" id="Coils"/>
    </source>
</evidence>
<dbReference type="Gene3D" id="3.40.50.300">
    <property type="entry name" value="P-loop containing nucleotide triphosphate hydrolases"/>
    <property type="match status" value="1"/>
</dbReference>
<reference evidence="22" key="1">
    <citation type="journal article" date="2019" name="Int. J. Syst. Evol. Microbiol.">
        <title>The Global Catalogue of Microorganisms (GCM) 10K type strain sequencing project: providing services to taxonomists for standard genome sequencing and annotation.</title>
        <authorList>
            <consortium name="The Broad Institute Genomics Platform"/>
            <consortium name="The Broad Institute Genome Sequencing Center for Infectious Disease"/>
            <person name="Wu L."/>
            <person name="Ma J."/>
        </authorList>
    </citation>
    <scope>NUCLEOTIDE SEQUENCE [LARGE SCALE GENOMIC DNA]</scope>
    <source>
        <strain evidence="22">CCUG 60898</strain>
    </source>
</reference>
<feature type="transmembrane region" description="Helical" evidence="17">
    <location>
        <begin position="500"/>
        <end position="519"/>
    </location>
</feature>